<evidence type="ECO:0000313" key="9">
    <source>
        <dbReference type="EMBL" id="AIQ65517.1"/>
    </source>
</evidence>
<feature type="transmembrane region" description="Helical" evidence="7">
    <location>
        <begin position="33"/>
        <end position="57"/>
    </location>
</feature>
<protein>
    <recommendedName>
        <fullName evidence="8">Phage shock protein PspC N-terminal domain-containing protein</fullName>
    </recommendedName>
</protein>
<dbReference type="EMBL" id="CP009286">
    <property type="protein sequence ID" value="AIQ65517.1"/>
    <property type="molecule type" value="Genomic_DNA"/>
</dbReference>
<dbReference type="GO" id="GO:0005886">
    <property type="term" value="C:plasma membrane"/>
    <property type="evidence" value="ECO:0007669"/>
    <property type="project" value="UniProtKB-SubCell"/>
</dbReference>
<dbReference type="InterPro" id="IPR007168">
    <property type="entry name" value="Phageshock_PspC_N"/>
</dbReference>
<evidence type="ECO:0000256" key="1">
    <source>
        <dbReference type="ARBA" id="ARBA00004162"/>
    </source>
</evidence>
<feature type="domain" description="Phage shock protein PspC N-terminal" evidence="8">
    <location>
        <begin position="3"/>
        <end position="60"/>
    </location>
</feature>
<dbReference type="HOGENOM" id="CLU_129729_0_0_9"/>
<dbReference type="Proteomes" id="UP000029507">
    <property type="component" value="Chromosome"/>
</dbReference>
<dbReference type="KEGG" id="pste:PSTEL_22765"/>
<evidence type="ECO:0000256" key="7">
    <source>
        <dbReference type="SAM" id="Phobius"/>
    </source>
</evidence>
<sequence>MTRLYRSTRDKVLTGLTGGLAETIGIDSTLLRILLLISIPFTGGAVIPVYLIAALIFPKEVPPYYPPPFGFGPEAAEGGYGPYHKGHDDGYARRGCDPKRPPFGPYGPHGSQHGRRPYEAPGPRDAGYGRTGAFGAQDSGLDDMMKDIEKKAMQKEIEELKRKLAQYENEKGDK</sequence>
<name>A0A089LX90_9BACL</name>
<accession>A0A089LX90</accession>
<keyword evidence="3 7" id="KW-0812">Transmembrane</keyword>
<evidence type="ECO:0000256" key="4">
    <source>
        <dbReference type="ARBA" id="ARBA00022989"/>
    </source>
</evidence>
<evidence type="ECO:0000313" key="10">
    <source>
        <dbReference type="Proteomes" id="UP000029507"/>
    </source>
</evidence>
<dbReference type="InterPro" id="IPR052027">
    <property type="entry name" value="PspC"/>
</dbReference>
<organism evidence="9 10">
    <name type="scientific">Paenibacillus stellifer</name>
    <dbReference type="NCBI Taxonomy" id="169760"/>
    <lineage>
        <taxon>Bacteria</taxon>
        <taxon>Bacillati</taxon>
        <taxon>Bacillota</taxon>
        <taxon>Bacilli</taxon>
        <taxon>Bacillales</taxon>
        <taxon>Paenibacillaceae</taxon>
        <taxon>Paenibacillus</taxon>
    </lineage>
</organism>
<evidence type="ECO:0000256" key="3">
    <source>
        <dbReference type="ARBA" id="ARBA00022692"/>
    </source>
</evidence>
<dbReference type="Pfam" id="PF04024">
    <property type="entry name" value="PspC"/>
    <property type="match status" value="1"/>
</dbReference>
<proteinExistence type="predicted"/>
<keyword evidence="10" id="KW-1185">Reference proteome</keyword>
<evidence type="ECO:0000259" key="8">
    <source>
        <dbReference type="Pfam" id="PF04024"/>
    </source>
</evidence>
<gene>
    <name evidence="9" type="ORF">PSTEL_22765</name>
</gene>
<keyword evidence="5 7" id="KW-0472">Membrane</keyword>
<dbReference type="AlphaFoldDB" id="A0A089LX90"/>
<dbReference type="OrthoDB" id="9815286at2"/>
<dbReference type="PANTHER" id="PTHR33885">
    <property type="entry name" value="PHAGE SHOCK PROTEIN C"/>
    <property type="match status" value="1"/>
</dbReference>
<evidence type="ECO:0000256" key="6">
    <source>
        <dbReference type="SAM" id="MobiDB-lite"/>
    </source>
</evidence>
<evidence type="ECO:0000256" key="2">
    <source>
        <dbReference type="ARBA" id="ARBA00022475"/>
    </source>
</evidence>
<evidence type="ECO:0000256" key="5">
    <source>
        <dbReference type="ARBA" id="ARBA00023136"/>
    </source>
</evidence>
<keyword evidence="4 7" id="KW-1133">Transmembrane helix</keyword>
<dbReference type="STRING" id="169760.PSTEL_22765"/>
<comment type="subcellular location">
    <subcellularLocation>
        <location evidence="1">Cell membrane</location>
        <topology evidence="1">Single-pass membrane protein</topology>
    </subcellularLocation>
</comment>
<feature type="region of interest" description="Disordered" evidence="6">
    <location>
        <begin position="80"/>
        <end position="140"/>
    </location>
</feature>
<feature type="compositionally biased region" description="Basic and acidic residues" evidence="6">
    <location>
        <begin position="85"/>
        <end position="100"/>
    </location>
</feature>
<keyword evidence="2" id="KW-1003">Cell membrane</keyword>
<dbReference type="PANTHER" id="PTHR33885:SF3">
    <property type="entry name" value="PHAGE SHOCK PROTEIN C"/>
    <property type="match status" value="1"/>
</dbReference>
<dbReference type="RefSeq" id="WP_038698649.1">
    <property type="nucleotide sequence ID" value="NZ_CP009286.1"/>
</dbReference>
<reference evidence="9 10" key="1">
    <citation type="submission" date="2014-08" db="EMBL/GenBank/DDBJ databases">
        <title>Comparative genomics of the Paenibacillus odorifer group.</title>
        <authorList>
            <person name="den Bakker H.C."/>
            <person name="Tsai Y.-C."/>
            <person name="Martin N."/>
            <person name="Korlach J."/>
            <person name="Wiedmann M."/>
        </authorList>
    </citation>
    <scope>NUCLEOTIDE SEQUENCE [LARGE SCALE GENOMIC DNA]</scope>
    <source>
        <strain evidence="9 10">DSM 14472</strain>
    </source>
</reference>